<proteinExistence type="predicted"/>
<protein>
    <submittedName>
        <fullName evidence="1">Uncharacterized protein</fullName>
    </submittedName>
</protein>
<keyword evidence="2" id="KW-1185">Reference proteome</keyword>
<accession>A0ACB9GMH1</accession>
<gene>
    <name evidence="1" type="ORF">L1987_43388</name>
</gene>
<evidence type="ECO:0000313" key="1">
    <source>
        <dbReference type="EMBL" id="KAI3784291.1"/>
    </source>
</evidence>
<reference evidence="1 2" key="2">
    <citation type="journal article" date="2022" name="Mol. Ecol. Resour.">
        <title>The genomes of chicory, endive, great burdock and yacon provide insights into Asteraceae paleo-polyploidization history and plant inulin production.</title>
        <authorList>
            <person name="Fan W."/>
            <person name="Wang S."/>
            <person name="Wang H."/>
            <person name="Wang A."/>
            <person name="Jiang F."/>
            <person name="Liu H."/>
            <person name="Zhao H."/>
            <person name="Xu D."/>
            <person name="Zhang Y."/>
        </authorList>
    </citation>
    <scope>NUCLEOTIDE SEQUENCE [LARGE SCALE GENOMIC DNA]</scope>
    <source>
        <strain evidence="2">cv. Yunnan</strain>
        <tissue evidence="1">Leaves</tissue>
    </source>
</reference>
<reference evidence="2" key="1">
    <citation type="journal article" date="2022" name="Mol. Ecol. Resour.">
        <title>The genomes of chicory, endive, great burdock and yacon provide insights into Asteraceae palaeo-polyploidization history and plant inulin production.</title>
        <authorList>
            <person name="Fan W."/>
            <person name="Wang S."/>
            <person name="Wang H."/>
            <person name="Wang A."/>
            <person name="Jiang F."/>
            <person name="Liu H."/>
            <person name="Zhao H."/>
            <person name="Xu D."/>
            <person name="Zhang Y."/>
        </authorList>
    </citation>
    <scope>NUCLEOTIDE SEQUENCE [LARGE SCALE GENOMIC DNA]</scope>
    <source>
        <strain evidence="2">cv. Yunnan</strain>
    </source>
</reference>
<comment type="caution">
    <text evidence="1">The sequence shown here is derived from an EMBL/GenBank/DDBJ whole genome shotgun (WGS) entry which is preliminary data.</text>
</comment>
<dbReference type="Proteomes" id="UP001056120">
    <property type="component" value="Linkage Group LG14"/>
</dbReference>
<name>A0ACB9GMH1_9ASTR</name>
<dbReference type="EMBL" id="CM042031">
    <property type="protein sequence ID" value="KAI3784291.1"/>
    <property type="molecule type" value="Genomic_DNA"/>
</dbReference>
<evidence type="ECO:0000313" key="2">
    <source>
        <dbReference type="Proteomes" id="UP001056120"/>
    </source>
</evidence>
<organism evidence="1 2">
    <name type="scientific">Smallanthus sonchifolius</name>
    <dbReference type="NCBI Taxonomy" id="185202"/>
    <lineage>
        <taxon>Eukaryota</taxon>
        <taxon>Viridiplantae</taxon>
        <taxon>Streptophyta</taxon>
        <taxon>Embryophyta</taxon>
        <taxon>Tracheophyta</taxon>
        <taxon>Spermatophyta</taxon>
        <taxon>Magnoliopsida</taxon>
        <taxon>eudicotyledons</taxon>
        <taxon>Gunneridae</taxon>
        <taxon>Pentapetalae</taxon>
        <taxon>asterids</taxon>
        <taxon>campanulids</taxon>
        <taxon>Asterales</taxon>
        <taxon>Asteraceae</taxon>
        <taxon>Asteroideae</taxon>
        <taxon>Heliantheae alliance</taxon>
        <taxon>Millerieae</taxon>
        <taxon>Smallanthus</taxon>
    </lineage>
</organism>
<sequence>MLEENPDPEFGIDDEVDDILCSGVEDNDGNDDDDDDDDDDDEGGDGGEGGVVQESEKVQEVSKVKTPEVSATATKSPFKRKEVETEQTVPPRPPPSKGIMIKEPELKRLKTIAQRYTNKRKRKEVPDPVKQKVSKDYKLIDEEFANFATQEIANVISQLKTQIANLQSREASNEREIRELRTSDAKKQQVHINKLQGIVQDLMKHLRMSVSSENVTAKPVQENVDQEGPSTSNLPQYNESLIIGVDLFGSQDLFDVDSLINQQGEGMEVDDEVKEKGKDEKEEEEEKKEEEEEVIITDIKKDDKDPSDDDDCSNDGFGIGGGGSNDKESSDDEDSNKVYEKYEYEEKQTYVEGDGNMVGRLDRVVDERIPFDELFEESETSEAKKESTTKKESLEKSLWWKTSETPSIVERITQKIRSPRKALTGLILGWKYDNGI</sequence>